<evidence type="ECO:0000259" key="2">
    <source>
        <dbReference type="Pfam" id="PF14534"/>
    </source>
</evidence>
<name>A0A1H3MZ97_9PSEU</name>
<sequence>MRKLLVGMAVLVAATGIVTASAAAEPAGHGDQAAFDRVRDAQITAWAKGDGAAFAATFTADADLITFNGDYLKTREGIAKGMQYYFDNFIKGSKIKAITEHVRYLEPDTVIIVRDTCLINAGEADCRDGSLSRNANVLVKQRGRWLQASFQNTRVVPLGS</sequence>
<dbReference type="RefSeq" id="WP_091294398.1">
    <property type="nucleotide sequence ID" value="NZ_FNON01000007.1"/>
</dbReference>
<organism evidence="3 4">
    <name type="scientific">Amycolatopsis xylanica</name>
    <dbReference type="NCBI Taxonomy" id="589385"/>
    <lineage>
        <taxon>Bacteria</taxon>
        <taxon>Bacillati</taxon>
        <taxon>Actinomycetota</taxon>
        <taxon>Actinomycetes</taxon>
        <taxon>Pseudonocardiales</taxon>
        <taxon>Pseudonocardiaceae</taxon>
        <taxon>Amycolatopsis</taxon>
    </lineage>
</organism>
<reference evidence="3 4" key="1">
    <citation type="submission" date="2016-10" db="EMBL/GenBank/DDBJ databases">
        <authorList>
            <person name="de Groot N.N."/>
        </authorList>
    </citation>
    <scope>NUCLEOTIDE SEQUENCE [LARGE SCALE GENOMIC DNA]</scope>
    <source>
        <strain evidence="3 4">CPCC 202699</strain>
    </source>
</reference>
<dbReference type="EMBL" id="FNON01000007">
    <property type="protein sequence ID" value="SDY81803.1"/>
    <property type="molecule type" value="Genomic_DNA"/>
</dbReference>
<evidence type="ECO:0000256" key="1">
    <source>
        <dbReference type="SAM" id="SignalP"/>
    </source>
</evidence>
<dbReference type="AlphaFoldDB" id="A0A1H3MZ97"/>
<keyword evidence="4" id="KW-1185">Reference proteome</keyword>
<evidence type="ECO:0000313" key="4">
    <source>
        <dbReference type="Proteomes" id="UP000199515"/>
    </source>
</evidence>
<dbReference type="STRING" id="589385.SAMN05421504_10760"/>
<evidence type="ECO:0000313" key="3">
    <source>
        <dbReference type="EMBL" id="SDY81803.1"/>
    </source>
</evidence>
<dbReference type="Proteomes" id="UP000199515">
    <property type="component" value="Unassembled WGS sequence"/>
</dbReference>
<proteinExistence type="predicted"/>
<dbReference type="Pfam" id="PF14534">
    <property type="entry name" value="DUF4440"/>
    <property type="match status" value="1"/>
</dbReference>
<dbReference type="InterPro" id="IPR032710">
    <property type="entry name" value="NTF2-like_dom_sf"/>
</dbReference>
<dbReference type="InterPro" id="IPR011944">
    <property type="entry name" value="Steroid_delta5-4_isomerase"/>
</dbReference>
<keyword evidence="1" id="KW-0732">Signal</keyword>
<gene>
    <name evidence="3" type="ORF">SAMN05421504_10760</name>
</gene>
<accession>A0A1H3MZ97</accession>
<feature type="domain" description="DUF4440" evidence="2">
    <location>
        <begin position="39"/>
        <end position="145"/>
    </location>
</feature>
<dbReference type="Gene3D" id="3.10.450.50">
    <property type="match status" value="1"/>
</dbReference>
<dbReference type="InterPro" id="IPR027843">
    <property type="entry name" value="DUF4440"/>
</dbReference>
<protein>
    <recommendedName>
        <fullName evidence="2">DUF4440 domain-containing protein</fullName>
    </recommendedName>
</protein>
<feature type="chain" id="PRO_5011581431" description="DUF4440 domain-containing protein" evidence="1">
    <location>
        <begin position="23"/>
        <end position="160"/>
    </location>
</feature>
<feature type="signal peptide" evidence="1">
    <location>
        <begin position="1"/>
        <end position="22"/>
    </location>
</feature>
<dbReference type="SUPFAM" id="SSF54427">
    <property type="entry name" value="NTF2-like"/>
    <property type="match status" value="1"/>
</dbReference>
<dbReference type="NCBIfam" id="TIGR02246">
    <property type="entry name" value="SgcJ/EcaC family oxidoreductase"/>
    <property type="match status" value="1"/>
</dbReference>
<dbReference type="OrthoDB" id="2887901at2"/>